<name>M1D8J9_SOLTU</name>
<protein>
    <submittedName>
        <fullName evidence="1">Uncharacterized protein</fullName>
    </submittedName>
</protein>
<reference evidence="2" key="1">
    <citation type="journal article" date="2011" name="Nature">
        <title>Genome sequence and analysis of the tuber crop potato.</title>
        <authorList>
            <consortium name="The Potato Genome Sequencing Consortium"/>
        </authorList>
    </citation>
    <scope>NUCLEOTIDE SEQUENCE [LARGE SCALE GENOMIC DNA]</scope>
    <source>
        <strain evidence="2">cv. DM1-3 516 R44</strain>
    </source>
</reference>
<organism evidence="1 2">
    <name type="scientific">Solanum tuberosum</name>
    <name type="common">Potato</name>
    <dbReference type="NCBI Taxonomy" id="4113"/>
    <lineage>
        <taxon>Eukaryota</taxon>
        <taxon>Viridiplantae</taxon>
        <taxon>Streptophyta</taxon>
        <taxon>Embryophyta</taxon>
        <taxon>Tracheophyta</taxon>
        <taxon>Spermatophyta</taxon>
        <taxon>Magnoliopsida</taxon>
        <taxon>eudicotyledons</taxon>
        <taxon>Gunneridae</taxon>
        <taxon>Pentapetalae</taxon>
        <taxon>asterids</taxon>
        <taxon>lamiids</taxon>
        <taxon>Solanales</taxon>
        <taxon>Solanaceae</taxon>
        <taxon>Solanoideae</taxon>
        <taxon>Solaneae</taxon>
        <taxon>Solanum</taxon>
    </lineage>
</organism>
<accession>M1D8J9</accession>
<evidence type="ECO:0000313" key="1">
    <source>
        <dbReference type="EnsemblPlants" id="PGSC0003DMT400085011"/>
    </source>
</evidence>
<dbReference type="HOGENOM" id="CLU_1725518_0_0_1"/>
<dbReference type="EnsemblPlants" id="PGSC0003DMT400085011">
    <property type="protein sequence ID" value="PGSC0003DMT400085011"/>
    <property type="gene ID" value="PGSC0003DMG400034582"/>
</dbReference>
<proteinExistence type="predicted"/>
<keyword evidence="2" id="KW-1185">Reference proteome</keyword>
<dbReference type="Gramene" id="PGSC0003DMT400085011">
    <property type="protein sequence ID" value="PGSC0003DMT400085011"/>
    <property type="gene ID" value="PGSC0003DMG400034582"/>
</dbReference>
<dbReference type="PaxDb" id="4113-PGSC0003DMT400085011"/>
<sequence>MIAEKKKRSVFHNVSFRIEPSEGEANCFTIYKLEKVSTDLAEEPTSDPCKLNHKYKKRLYGWISERRQCENRAFDMVGVVETRSMKRKEECSISKRESTIKKHKSKNFDKRVKVFLVDKRNNSIGVGIGHREVHRFDNKLWEALLATTVMEQ</sequence>
<dbReference type="Proteomes" id="UP000011115">
    <property type="component" value="Unassembled WGS sequence"/>
</dbReference>
<evidence type="ECO:0000313" key="2">
    <source>
        <dbReference type="Proteomes" id="UP000011115"/>
    </source>
</evidence>
<reference evidence="1" key="2">
    <citation type="submission" date="2015-06" db="UniProtKB">
        <authorList>
            <consortium name="EnsemblPlants"/>
        </authorList>
    </citation>
    <scope>IDENTIFICATION</scope>
    <source>
        <strain evidence="1">DM1-3 516 R44</strain>
    </source>
</reference>
<dbReference type="AlphaFoldDB" id="M1D8J9"/>
<dbReference type="InParanoid" id="M1D8J9"/>